<dbReference type="AlphaFoldDB" id="A0A0U0ZUI9"/>
<reference evidence="1 2" key="1">
    <citation type="submission" date="2015-03" db="EMBL/GenBank/DDBJ databases">
        <authorList>
            <person name="Murphy D."/>
        </authorList>
    </citation>
    <scope>NUCLEOTIDE SEQUENCE [LARGE SCALE GENOMIC DNA]</scope>
    <source>
        <strain evidence="1 2">PAP088</strain>
    </source>
</reference>
<dbReference type="RefSeq" id="WP_228539394.1">
    <property type="nucleotide sequence ID" value="NZ_CP014951.1"/>
</dbReference>
<proteinExistence type="predicted"/>
<protein>
    <submittedName>
        <fullName evidence="1">Uncharacterized protein</fullName>
    </submittedName>
</protein>
<organism evidence="1 2">
    <name type="scientific">Mycobacteroides abscessus</name>
    <dbReference type="NCBI Taxonomy" id="36809"/>
    <lineage>
        <taxon>Bacteria</taxon>
        <taxon>Bacillati</taxon>
        <taxon>Actinomycetota</taxon>
        <taxon>Actinomycetes</taxon>
        <taxon>Mycobacteriales</taxon>
        <taxon>Mycobacteriaceae</taxon>
        <taxon>Mycobacteroides</taxon>
    </lineage>
</organism>
<evidence type="ECO:0000313" key="2">
    <source>
        <dbReference type="Proteomes" id="UP000045782"/>
    </source>
</evidence>
<gene>
    <name evidence="1" type="ORF">ERS075579_04766</name>
</gene>
<dbReference type="EMBL" id="CSWP01000012">
    <property type="protein sequence ID" value="CPV70328.1"/>
    <property type="molecule type" value="Genomic_DNA"/>
</dbReference>
<evidence type="ECO:0000313" key="1">
    <source>
        <dbReference type="EMBL" id="CPV70328.1"/>
    </source>
</evidence>
<dbReference type="Proteomes" id="UP000045782">
    <property type="component" value="Unassembled WGS sequence"/>
</dbReference>
<sequence length="267" mass="29332">MSRKSPLPLTERHPWIALLGWLPPVYVVGLFANSKKPWVHSDWLFDIGGNTPIFWWPTRLYKHRKWQRSRWAGPNSGNQAADGPREALVAPGAGISETETRKKGNPYSPWSFFSIPPLFLALAAPITALFNPVALPLLVLVALVLTGVIGAIVGITYLLVEVVVWPTDRRFATPEISLTPHQIGEYASAALQLETLADDLDAGTIAADTAAKHLACILDVLSEADPALRGPLEAKADLILATNYTDSEQLRRFLAFIRRHALRGHGL</sequence>
<accession>A0A0U0ZUI9</accession>
<name>A0A0U0ZUI9_9MYCO</name>